<keyword evidence="5" id="KW-1185">Reference proteome</keyword>
<organism evidence="4 5">
    <name type="scientific">Leptospira stimsonii</name>
    <dbReference type="NCBI Taxonomy" id="2202203"/>
    <lineage>
        <taxon>Bacteria</taxon>
        <taxon>Pseudomonadati</taxon>
        <taxon>Spirochaetota</taxon>
        <taxon>Spirochaetia</taxon>
        <taxon>Leptospirales</taxon>
        <taxon>Leptospiraceae</taxon>
        <taxon>Leptospira</taxon>
    </lineage>
</organism>
<proteinExistence type="predicted"/>
<dbReference type="Proteomes" id="UP000297422">
    <property type="component" value="Unassembled WGS sequence"/>
</dbReference>
<evidence type="ECO:0000256" key="1">
    <source>
        <dbReference type="SAM" id="Coils"/>
    </source>
</evidence>
<keyword evidence="3" id="KW-1133">Transmembrane helix</keyword>
<evidence type="ECO:0000313" key="5">
    <source>
        <dbReference type="Proteomes" id="UP000297422"/>
    </source>
</evidence>
<dbReference type="RefSeq" id="WP_135684482.1">
    <property type="nucleotide sequence ID" value="NZ_RQGT01000054.1"/>
</dbReference>
<feature type="region of interest" description="Disordered" evidence="2">
    <location>
        <begin position="197"/>
        <end position="219"/>
    </location>
</feature>
<name>A0ABY2N5Y5_9LEPT</name>
<protein>
    <submittedName>
        <fullName evidence="4">Primosomal protein</fullName>
    </submittedName>
</protein>
<accession>A0ABY2N5Y5</accession>
<dbReference type="EMBL" id="RQGT01000054">
    <property type="protein sequence ID" value="TGM17454.1"/>
    <property type="molecule type" value="Genomic_DNA"/>
</dbReference>
<keyword evidence="1" id="KW-0175">Coiled coil</keyword>
<gene>
    <name evidence="4" type="ORF">EHQ90_07035</name>
</gene>
<sequence>KIAKAPEGSDEWKKLNEQITKSQRDLDKLGWTVNTAGKSLIVATTAGLGFYAALITITKGLELMGIEGAKAWTKALGPIALGITAVVFTIDIVERHRKEDNDRFGKNEAKAYAEKSREEIRRAYEALDFIANSSTAHTLQTEKAYKDQISLLKMYGVEVDKLYTKVERAGFDGKDLFGLKVDKAKALVAELKELDKQKQNLEKPPKSPPLPGGGSGSLKQDLSEQKRIIEEFWKANPAEVKIISTIDAQSFEYLKKQLIDFSQKKGGEIPLELNGEKISIDQVKDKETLQKVVNELARKYQIHPDVVLKLKPENITELDNLIKSARKELDRKLESGKITTEEHITLNARIDSAKAFDDTAGAMSRLKSELQSSTGPLTQLETGTFEFAEQLNRARNNSGGLAQSISAWAKTGISAVNQVGTAFTQLLQAQAQATQVHVQNQVQRWEFQGQVVDRIIDANLQNFLSARDAELTKLQDTLDKMAEAEKEYEDQKQARRDEAAEKIKAENDARYNEEALALEAKHNAEIAEFERIYKDDADFKALQLELFDHLQQEKEELRKRWTDKTSADIAKENKNQDAEDAKRAKENDKKQKAIAEQEKAIEADKAAATQKAETDKQNAKRVTSFLEWQAGRASFEANKRAQVAAAAMTMSMAILQGVAAWATLTATTGPLGLIGGGVFLGMITALSAATGAMAISSAQSQQYPPWMGFSKGGLAEGGIPGKDSIPALLTPKEVVVPERGWDSLEGKIAEKLTQNVSSRTGTNYFYYQPEFNGTNGNYQDPRVLFEMFMEWMYSRTKQESVLG</sequence>
<feature type="region of interest" description="Disordered" evidence="2">
    <location>
        <begin position="568"/>
        <end position="592"/>
    </location>
</feature>
<feature type="transmembrane region" description="Helical" evidence="3">
    <location>
        <begin position="670"/>
        <end position="695"/>
    </location>
</feature>
<feature type="transmembrane region" description="Helical" evidence="3">
    <location>
        <begin position="643"/>
        <end position="664"/>
    </location>
</feature>
<keyword evidence="3" id="KW-0472">Membrane</keyword>
<evidence type="ECO:0000256" key="2">
    <source>
        <dbReference type="SAM" id="MobiDB-lite"/>
    </source>
</evidence>
<feature type="non-terminal residue" evidence="4">
    <location>
        <position position="1"/>
    </location>
</feature>
<comment type="caution">
    <text evidence="4">The sequence shown here is derived from an EMBL/GenBank/DDBJ whole genome shotgun (WGS) entry which is preliminary data.</text>
</comment>
<evidence type="ECO:0000256" key="3">
    <source>
        <dbReference type="SAM" id="Phobius"/>
    </source>
</evidence>
<feature type="coiled-coil region" evidence="1">
    <location>
        <begin position="467"/>
        <end position="501"/>
    </location>
</feature>
<keyword evidence="3" id="KW-0812">Transmembrane</keyword>
<reference evidence="5" key="1">
    <citation type="journal article" date="2019" name="PLoS Negl. Trop. Dis.">
        <title>Revisiting the worldwide diversity of Leptospira species in the environment.</title>
        <authorList>
            <person name="Vincent A.T."/>
            <person name="Schiettekatte O."/>
            <person name="Bourhy P."/>
            <person name="Veyrier F.J."/>
            <person name="Picardeau M."/>
        </authorList>
    </citation>
    <scope>NUCLEOTIDE SEQUENCE [LARGE SCALE GENOMIC DNA]</scope>
    <source>
        <strain evidence="5">201702407</strain>
    </source>
</reference>
<evidence type="ECO:0000313" key="4">
    <source>
        <dbReference type="EMBL" id="TGM17454.1"/>
    </source>
</evidence>